<dbReference type="PANTHER" id="PTHR45847:SF10">
    <property type="entry name" value="FATTY ACID AMIDE HYDROLASE 1"/>
    <property type="match status" value="1"/>
</dbReference>
<feature type="domain" description="Amidase" evidence="1">
    <location>
        <begin position="35"/>
        <end position="162"/>
    </location>
</feature>
<organism evidence="2 3">
    <name type="scientific">Pristionchus entomophagus</name>
    <dbReference type="NCBI Taxonomy" id="358040"/>
    <lineage>
        <taxon>Eukaryota</taxon>
        <taxon>Metazoa</taxon>
        <taxon>Ecdysozoa</taxon>
        <taxon>Nematoda</taxon>
        <taxon>Chromadorea</taxon>
        <taxon>Rhabditida</taxon>
        <taxon>Rhabditina</taxon>
        <taxon>Diplogasteromorpha</taxon>
        <taxon>Diplogasteroidea</taxon>
        <taxon>Neodiplogasteridae</taxon>
        <taxon>Pristionchus</taxon>
    </lineage>
</organism>
<proteinExistence type="predicted"/>
<dbReference type="AlphaFoldDB" id="A0AAV5TJR1"/>
<keyword evidence="3" id="KW-1185">Reference proteome</keyword>
<dbReference type="GO" id="GO:0004040">
    <property type="term" value="F:amidase activity"/>
    <property type="evidence" value="ECO:0007669"/>
    <property type="project" value="TreeGrafter"/>
</dbReference>
<reference evidence="2" key="1">
    <citation type="submission" date="2023-10" db="EMBL/GenBank/DDBJ databases">
        <title>Genome assembly of Pristionchus species.</title>
        <authorList>
            <person name="Yoshida K."/>
            <person name="Sommer R.J."/>
        </authorList>
    </citation>
    <scope>NUCLEOTIDE SEQUENCE</scope>
    <source>
        <strain evidence="2">RS0144</strain>
    </source>
</reference>
<dbReference type="InterPro" id="IPR036928">
    <property type="entry name" value="AS_sf"/>
</dbReference>
<dbReference type="PANTHER" id="PTHR45847">
    <property type="entry name" value="FATTY ACID AMIDE HYDROLASE"/>
    <property type="match status" value="1"/>
</dbReference>
<dbReference type="InterPro" id="IPR023631">
    <property type="entry name" value="Amidase_dom"/>
</dbReference>
<dbReference type="EMBL" id="BTSX01000004">
    <property type="protein sequence ID" value="GMS94559.1"/>
    <property type="molecule type" value="Genomic_DNA"/>
</dbReference>
<dbReference type="GO" id="GO:0017064">
    <property type="term" value="F:fatty acid amide hydrolase activity"/>
    <property type="evidence" value="ECO:0007669"/>
    <property type="project" value="TreeGrafter"/>
</dbReference>
<gene>
    <name evidence="2" type="ORF">PENTCL1PPCAC_16734</name>
</gene>
<accession>A0AAV5TJR1</accession>
<dbReference type="GO" id="GO:0009062">
    <property type="term" value="P:fatty acid catabolic process"/>
    <property type="evidence" value="ECO:0007669"/>
    <property type="project" value="TreeGrafter"/>
</dbReference>
<dbReference type="InterPro" id="IPR052096">
    <property type="entry name" value="Endocannabinoid_amidase"/>
</dbReference>
<evidence type="ECO:0000313" key="3">
    <source>
        <dbReference type="Proteomes" id="UP001432027"/>
    </source>
</evidence>
<name>A0AAV5TJR1_9BILA</name>
<comment type="caution">
    <text evidence="2">The sequence shown here is derived from an EMBL/GenBank/DDBJ whole genome shotgun (WGS) entry which is preliminary data.</text>
</comment>
<dbReference type="Pfam" id="PF01425">
    <property type="entry name" value="Amidase"/>
    <property type="match status" value="1"/>
</dbReference>
<dbReference type="Gene3D" id="3.90.1300.10">
    <property type="entry name" value="Amidase signature (AS) domain"/>
    <property type="match status" value="1"/>
</dbReference>
<evidence type="ECO:0000313" key="2">
    <source>
        <dbReference type="EMBL" id="GMS94559.1"/>
    </source>
</evidence>
<evidence type="ECO:0000259" key="1">
    <source>
        <dbReference type="Pfam" id="PF01425"/>
    </source>
</evidence>
<sequence>MKPLEGIVSTPLWIKKVLGWLVKLRGDNNTADSFLSISNQSRAIQTGIDRVYACRKSLLKKMCDEKIDLLLCPTTLSPAPPHSLLNQIPLTALMSTLLWNVMDWPAGVVTTGSWTEQDEVELVSYPEKGLVESGIKKGCKNSVGLPLSVQVVAPIFRDEMVLRVMVDLHDALKK</sequence>
<dbReference type="SUPFAM" id="SSF75304">
    <property type="entry name" value="Amidase signature (AS) enzymes"/>
    <property type="match status" value="1"/>
</dbReference>
<protein>
    <recommendedName>
        <fullName evidence="1">Amidase domain-containing protein</fullName>
    </recommendedName>
</protein>
<dbReference type="Proteomes" id="UP001432027">
    <property type="component" value="Unassembled WGS sequence"/>
</dbReference>